<evidence type="ECO:0000256" key="6">
    <source>
        <dbReference type="SAM" id="Phobius"/>
    </source>
</evidence>
<dbReference type="GO" id="GO:0016491">
    <property type="term" value="F:oxidoreductase activity"/>
    <property type="evidence" value="ECO:0007669"/>
    <property type="project" value="UniProtKB-KW"/>
</dbReference>
<accession>A0A383C651</accession>
<dbReference type="InterPro" id="IPR051460">
    <property type="entry name" value="HdrC_iron-sulfur_subunit"/>
</dbReference>
<keyword evidence="6" id="KW-0472">Membrane</keyword>
<reference evidence="8" key="1">
    <citation type="submission" date="2018-05" db="EMBL/GenBank/DDBJ databases">
        <authorList>
            <person name="Lanie J.A."/>
            <person name="Ng W.-L."/>
            <person name="Kazmierczak K.M."/>
            <person name="Andrzejewski T.M."/>
            <person name="Davidsen T.M."/>
            <person name="Wayne K.J."/>
            <person name="Tettelin H."/>
            <person name="Glass J.I."/>
            <person name="Rusch D."/>
            <person name="Podicherti R."/>
            <person name="Tsui H.-C.T."/>
            <person name="Winkler M.E."/>
        </authorList>
    </citation>
    <scope>NUCLEOTIDE SEQUENCE</scope>
</reference>
<proteinExistence type="predicted"/>
<dbReference type="PANTHER" id="PTHR43255:SF1">
    <property type="entry name" value="IRON-SULFUR-BINDING OXIDOREDUCTASE FADF-RELATED"/>
    <property type="match status" value="1"/>
</dbReference>
<keyword evidence="5" id="KW-0411">Iron-sulfur</keyword>
<dbReference type="GO" id="GO:0005886">
    <property type="term" value="C:plasma membrane"/>
    <property type="evidence" value="ECO:0007669"/>
    <property type="project" value="TreeGrafter"/>
</dbReference>
<dbReference type="GO" id="GO:0046872">
    <property type="term" value="F:metal ion binding"/>
    <property type="evidence" value="ECO:0007669"/>
    <property type="project" value="UniProtKB-KW"/>
</dbReference>
<dbReference type="Gene3D" id="1.10.1060.10">
    <property type="entry name" value="Alpha-helical ferredoxin"/>
    <property type="match status" value="1"/>
</dbReference>
<keyword evidence="4" id="KW-0408">Iron</keyword>
<evidence type="ECO:0000256" key="1">
    <source>
        <dbReference type="ARBA" id="ARBA00022485"/>
    </source>
</evidence>
<dbReference type="PANTHER" id="PTHR43255">
    <property type="entry name" value="IRON-SULFUR-BINDING OXIDOREDUCTASE FADF-RELATED-RELATED"/>
    <property type="match status" value="1"/>
</dbReference>
<dbReference type="InterPro" id="IPR009051">
    <property type="entry name" value="Helical_ferredxn"/>
</dbReference>
<dbReference type="EMBL" id="UINC01206073">
    <property type="protein sequence ID" value="SVE27529.1"/>
    <property type="molecule type" value="Genomic_DNA"/>
</dbReference>
<keyword evidence="3" id="KW-0560">Oxidoreductase</keyword>
<dbReference type="PROSITE" id="PS00198">
    <property type="entry name" value="4FE4S_FER_1"/>
    <property type="match status" value="1"/>
</dbReference>
<keyword evidence="6" id="KW-1133">Transmembrane helix</keyword>
<organism evidence="8">
    <name type="scientific">marine metagenome</name>
    <dbReference type="NCBI Taxonomy" id="408172"/>
    <lineage>
        <taxon>unclassified sequences</taxon>
        <taxon>metagenomes</taxon>
        <taxon>ecological metagenomes</taxon>
    </lineage>
</organism>
<dbReference type="InterPro" id="IPR017900">
    <property type="entry name" value="4Fe4S_Fe_S_CS"/>
</dbReference>
<sequence>MTGNVSINADLNFVEKLIGSGSVDLKTCYQCSTCTVVCPLTPSDLPFPRKEMLAAQWGLKDRLVKNMDLWLCHNCSDCTDQCPRGAKPSDVMSALRNQTIEHYSFPSFISKAAKTFNGNLILFLIPIFIIGLAIYMLNVGNNFAFMDSKPIVYANMM</sequence>
<evidence type="ECO:0000256" key="4">
    <source>
        <dbReference type="ARBA" id="ARBA00023004"/>
    </source>
</evidence>
<dbReference type="Pfam" id="PF13183">
    <property type="entry name" value="Fer4_8"/>
    <property type="match status" value="1"/>
</dbReference>
<evidence type="ECO:0000256" key="2">
    <source>
        <dbReference type="ARBA" id="ARBA00022723"/>
    </source>
</evidence>
<evidence type="ECO:0000313" key="8">
    <source>
        <dbReference type="EMBL" id="SVE27529.1"/>
    </source>
</evidence>
<dbReference type="SUPFAM" id="SSF46548">
    <property type="entry name" value="alpha-helical ferredoxin"/>
    <property type="match status" value="1"/>
</dbReference>
<gene>
    <name evidence="8" type="ORF">METZ01_LOCUS480383</name>
</gene>
<keyword evidence="1" id="KW-0004">4Fe-4S</keyword>
<feature type="non-terminal residue" evidence="8">
    <location>
        <position position="157"/>
    </location>
</feature>
<name>A0A383C651_9ZZZZ</name>
<dbReference type="AlphaFoldDB" id="A0A383C651"/>
<dbReference type="GO" id="GO:0051539">
    <property type="term" value="F:4 iron, 4 sulfur cluster binding"/>
    <property type="evidence" value="ECO:0007669"/>
    <property type="project" value="UniProtKB-KW"/>
</dbReference>
<dbReference type="InterPro" id="IPR017896">
    <property type="entry name" value="4Fe4S_Fe-S-bd"/>
</dbReference>
<dbReference type="PROSITE" id="PS51379">
    <property type="entry name" value="4FE4S_FER_2"/>
    <property type="match status" value="1"/>
</dbReference>
<keyword evidence="2" id="KW-0479">Metal-binding</keyword>
<protein>
    <recommendedName>
        <fullName evidence="7">4Fe-4S ferredoxin-type domain-containing protein</fullName>
    </recommendedName>
</protein>
<evidence type="ECO:0000256" key="3">
    <source>
        <dbReference type="ARBA" id="ARBA00023002"/>
    </source>
</evidence>
<evidence type="ECO:0000256" key="5">
    <source>
        <dbReference type="ARBA" id="ARBA00023014"/>
    </source>
</evidence>
<evidence type="ECO:0000259" key="7">
    <source>
        <dbReference type="PROSITE" id="PS51379"/>
    </source>
</evidence>
<feature type="transmembrane region" description="Helical" evidence="6">
    <location>
        <begin position="120"/>
        <end position="137"/>
    </location>
</feature>
<keyword evidence="6" id="KW-0812">Transmembrane</keyword>
<feature type="domain" description="4Fe-4S ferredoxin-type" evidence="7">
    <location>
        <begin position="19"/>
        <end position="48"/>
    </location>
</feature>